<proteinExistence type="predicted"/>
<dbReference type="PANTHER" id="PTHR43080:SF2">
    <property type="entry name" value="CBS DOMAIN-CONTAINING PROTEIN"/>
    <property type="match status" value="1"/>
</dbReference>
<dbReference type="InterPro" id="IPR051257">
    <property type="entry name" value="Diverse_CBS-Domain"/>
</dbReference>
<feature type="domain" description="CBS" evidence="3">
    <location>
        <begin position="15"/>
        <end position="74"/>
    </location>
</feature>
<keyword evidence="1 2" id="KW-0129">CBS domain</keyword>
<accession>A0A7J4IVU1</accession>
<evidence type="ECO:0000256" key="2">
    <source>
        <dbReference type="PROSITE-ProRule" id="PRU00703"/>
    </source>
</evidence>
<dbReference type="AlphaFoldDB" id="A0A7J4IVU1"/>
<dbReference type="PANTHER" id="PTHR43080">
    <property type="entry name" value="CBS DOMAIN-CONTAINING PROTEIN CBSX3, MITOCHONDRIAL"/>
    <property type="match status" value="1"/>
</dbReference>
<reference evidence="5" key="1">
    <citation type="journal article" date="2020" name="bioRxiv">
        <title>A rank-normalized archaeal taxonomy based on genome phylogeny resolves widespread incomplete and uneven classifications.</title>
        <authorList>
            <person name="Rinke C."/>
            <person name="Chuvochina M."/>
            <person name="Mussig A.J."/>
            <person name="Chaumeil P.-A."/>
            <person name="Waite D.W."/>
            <person name="Whitman W.B."/>
            <person name="Parks D.H."/>
            <person name="Hugenholtz P."/>
        </authorList>
    </citation>
    <scope>NUCLEOTIDE SEQUENCE [LARGE SCALE GENOMIC DNA]</scope>
</reference>
<gene>
    <name evidence="4" type="ORF">HA254_03130</name>
</gene>
<comment type="caution">
    <text evidence="4">The sequence shown here is derived from an EMBL/GenBank/DDBJ whole genome shotgun (WGS) entry which is preliminary data.</text>
</comment>
<evidence type="ECO:0000256" key="1">
    <source>
        <dbReference type="ARBA" id="ARBA00023122"/>
    </source>
</evidence>
<dbReference type="Gene3D" id="3.10.580.10">
    <property type="entry name" value="CBS-domain"/>
    <property type="match status" value="2"/>
</dbReference>
<sequence length="377" mass="42036">MLEDKLSFADISGLIERGIPALTFNDELSMALAIMQKHACYSLPVVSGKGHYEGMLALREIAPKKLQPSAHVASVFTRAPALSESDLLIKAIGLMWKNRMPEIAVLNGSSLAGVLSFRKIMRWAVAQPETAKIRLSEIKIRAFPLIGPHTQADKAKAIMRDNDVGRALVLDGEWKEIIDPAEFAKKLSGYFKRKSTLGEKRGEKLKWLGFDSEEVSQVPFARAHENSSLADLIAIMDAENVNCVLAGSSIVTYRDILRHLDGLMERPEPSDIVAVVGARELPKETVKGMKAHLNHFLGLYARKYLLSSISQAKVTIKETRRQGARKLYEMSFRIYTTFGTFYCHRSGWNAFSVFNDLVDAMKGEIFSARRATRDYGA</sequence>
<dbReference type="InterPro" id="IPR000644">
    <property type="entry name" value="CBS_dom"/>
</dbReference>
<protein>
    <recommendedName>
        <fullName evidence="3">CBS domain-containing protein</fullName>
    </recommendedName>
</protein>
<dbReference type="CDD" id="cd02205">
    <property type="entry name" value="CBS_pair_SF"/>
    <property type="match status" value="2"/>
</dbReference>
<evidence type="ECO:0000259" key="3">
    <source>
        <dbReference type="PROSITE" id="PS51371"/>
    </source>
</evidence>
<dbReference type="EMBL" id="DUGC01000052">
    <property type="protein sequence ID" value="HIH09641.1"/>
    <property type="molecule type" value="Genomic_DNA"/>
</dbReference>
<name>A0A7J4IVU1_9ARCH</name>
<evidence type="ECO:0000313" key="5">
    <source>
        <dbReference type="Proteomes" id="UP000565078"/>
    </source>
</evidence>
<dbReference type="InterPro" id="IPR046342">
    <property type="entry name" value="CBS_dom_sf"/>
</dbReference>
<dbReference type="SUPFAM" id="SSF54631">
    <property type="entry name" value="CBS-domain pair"/>
    <property type="match status" value="2"/>
</dbReference>
<dbReference type="Pfam" id="PF00571">
    <property type="entry name" value="CBS"/>
    <property type="match status" value="1"/>
</dbReference>
<dbReference type="Proteomes" id="UP000565078">
    <property type="component" value="Unassembled WGS sequence"/>
</dbReference>
<organism evidence="4 5">
    <name type="scientific">Candidatus Iainarchaeum sp</name>
    <dbReference type="NCBI Taxonomy" id="3101447"/>
    <lineage>
        <taxon>Archaea</taxon>
        <taxon>Candidatus Iainarchaeota</taxon>
        <taxon>Candidatus Iainarchaeia</taxon>
        <taxon>Candidatus Iainarchaeales</taxon>
        <taxon>Candidatus Iainarchaeaceae</taxon>
        <taxon>Candidatus Iainarchaeum</taxon>
    </lineage>
</organism>
<dbReference type="PROSITE" id="PS51371">
    <property type="entry name" value="CBS"/>
    <property type="match status" value="1"/>
</dbReference>
<evidence type="ECO:0000313" key="4">
    <source>
        <dbReference type="EMBL" id="HIH09641.1"/>
    </source>
</evidence>